<gene>
    <name evidence="1" type="primary">ytpB</name>
    <name evidence="1" type="ORF">DEAC_c15380</name>
</gene>
<sequence length="356" mass="40987">MSIVKKRSVNRAALIYNFVTKVFPVVKEELMTWLQRAELIPDSRLCSQAQESIRLKAFHCQGGSIYALYPGANLRATVRFIVAYQTISDYLDNLVDSLDVENEMAFAQLHLAMEEALLPKSDLSDYYRYYPYQEDGGYLEQLVRTCQASLKDLPSYDLVQETVLDLARLYSKLQTYKHLAAAQRESVMLQWIEPYTKLYPAITAWEFAAATGSTLGIFCLYAASQDPHLREEDVTEIHQAYFPWICGLHILLDYFIDLREDHETGQLNFVAYYAGSERVAARLKLFVRKSLEQAASLRFVKFERAVVQGLLAMYLSDGKSQDREIRVITKQLLKSNGVGVRVLFWLCCQLRKHKRL</sequence>
<keyword evidence="2" id="KW-1185">Reference proteome</keyword>
<dbReference type="Proteomes" id="UP000036356">
    <property type="component" value="Unassembled WGS sequence"/>
</dbReference>
<accession>A0A0J1FTT3</accession>
<dbReference type="InterPro" id="IPR019712">
    <property type="entry name" value="YtpB-like"/>
</dbReference>
<dbReference type="STRING" id="476652.DEAC_c15380"/>
<dbReference type="EMBL" id="LDZY01000004">
    <property type="protein sequence ID" value="KLU66870.1"/>
    <property type="molecule type" value="Genomic_DNA"/>
</dbReference>
<dbReference type="EC" id="4.2.3.130" evidence="1"/>
<protein>
    <submittedName>
        <fullName evidence="1">Tetraprenyl-beta-curcumene synthase</fullName>
        <ecNumber evidence="1">4.2.3.130</ecNumber>
    </submittedName>
</protein>
<name>A0A0J1FTT3_9FIRM</name>
<dbReference type="PATRIC" id="fig|476652.3.peg.1586"/>
<dbReference type="GO" id="GO:0016829">
    <property type="term" value="F:lyase activity"/>
    <property type="evidence" value="ECO:0007669"/>
    <property type="project" value="UniProtKB-KW"/>
</dbReference>
<dbReference type="Pfam" id="PF10776">
    <property type="entry name" value="DUF2600"/>
    <property type="match status" value="1"/>
</dbReference>
<evidence type="ECO:0000313" key="2">
    <source>
        <dbReference type="Proteomes" id="UP000036356"/>
    </source>
</evidence>
<comment type="caution">
    <text evidence="1">The sequence shown here is derived from an EMBL/GenBank/DDBJ whole genome shotgun (WGS) entry which is preliminary data.</text>
</comment>
<dbReference type="RefSeq" id="WP_047809386.1">
    <property type="nucleotide sequence ID" value="NZ_LDZY01000004.1"/>
</dbReference>
<proteinExistence type="predicted"/>
<keyword evidence="1" id="KW-0456">Lyase</keyword>
<evidence type="ECO:0000313" key="1">
    <source>
        <dbReference type="EMBL" id="KLU66870.1"/>
    </source>
</evidence>
<dbReference type="AlphaFoldDB" id="A0A0J1FTT3"/>
<reference evidence="1 2" key="1">
    <citation type="submission" date="2015-06" db="EMBL/GenBank/DDBJ databases">
        <title>Draft genome of the moderately acidophilic sulfate reducer Candidatus Desulfosporosinus acididurans strain M1.</title>
        <authorList>
            <person name="Poehlein A."/>
            <person name="Petzsch P."/>
            <person name="Johnson B.D."/>
            <person name="Schloemann M."/>
            <person name="Daniel R."/>
            <person name="Muehling M."/>
        </authorList>
    </citation>
    <scope>NUCLEOTIDE SEQUENCE [LARGE SCALE GENOMIC DNA]</scope>
    <source>
        <strain evidence="1 2">M1</strain>
    </source>
</reference>
<organism evidence="1 2">
    <name type="scientific">Desulfosporosinus acididurans</name>
    <dbReference type="NCBI Taxonomy" id="476652"/>
    <lineage>
        <taxon>Bacteria</taxon>
        <taxon>Bacillati</taxon>
        <taxon>Bacillota</taxon>
        <taxon>Clostridia</taxon>
        <taxon>Eubacteriales</taxon>
        <taxon>Desulfitobacteriaceae</taxon>
        <taxon>Desulfosporosinus</taxon>
    </lineage>
</organism>